<dbReference type="eggNOG" id="KOG2726">
    <property type="taxonomic scope" value="Eukaryota"/>
</dbReference>
<keyword evidence="2" id="KW-0488">Methylation</keyword>
<proteinExistence type="inferred from homology"/>
<feature type="coiled-coil region" evidence="4">
    <location>
        <begin position="44"/>
        <end position="71"/>
    </location>
</feature>
<dbReference type="Gene3D" id="3.30.70.1660">
    <property type="match status" value="1"/>
</dbReference>
<dbReference type="STRING" id="2903.R1BUJ4"/>
<dbReference type="InterPro" id="IPR005139">
    <property type="entry name" value="PCRF"/>
</dbReference>
<feature type="compositionally biased region" description="Low complexity" evidence="5">
    <location>
        <begin position="269"/>
        <end position="280"/>
    </location>
</feature>
<evidence type="ECO:0000256" key="5">
    <source>
        <dbReference type="SAM" id="MobiDB-lite"/>
    </source>
</evidence>
<dbReference type="OMA" id="DHRVGFK"/>
<dbReference type="SUPFAM" id="SSF75620">
    <property type="entry name" value="Release factor"/>
    <property type="match status" value="1"/>
</dbReference>
<reference evidence="8" key="1">
    <citation type="journal article" date="2013" name="Nature">
        <title>Pan genome of the phytoplankton Emiliania underpins its global distribution.</title>
        <authorList>
            <person name="Read B.A."/>
            <person name="Kegel J."/>
            <person name="Klute M.J."/>
            <person name="Kuo A."/>
            <person name="Lefebvre S.C."/>
            <person name="Maumus F."/>
            <person name="Mayer C."/>
            <person name="Miller J."/>
            <person name="Monier A."/>
            <person name="Salamov A."/>
            <person name="Young J."/>
            <person name="Aguilar M."/>
            <person name="Claverie J.M."/>
            <person name="Frickenhaus S."/>
            <person name="Gonzalez K."/>
            <person name="Herman E.K."/>
            <person name="Lin Y.C."/>
            <person name="Napier J."/>
            <person name="Ogata H."/>
            <person name="Sarno A.F."/>
            <person name="Shmutz J."/>
            <person name="Schroeder D."/>
            <person name="de Vargas C."/>
            <person name="Verret F."/>
            <person name="von Dassow P."/>
            <person name="Valentin K."/>
            <person name="Van de Peer Y."/>
            <person name="Wheeler G."/>
            <person name="Dacks J.B."/>
            <person name="Delwiche C.F."/>
            <person name="Dyhrman S.T."/>
            <person name="Glockner G."/>
            <person name="John U."/>
            <person name="Richards T."/>
            <person name="Worden A.Z."/>
            <person name="Zhang X."/>
            <person name="Grigoriev I.V."/>
            <person name="Allen A.E."/>
            <person name="Bidle K."/>
            <person name="Borodovsky M."/>
            <person name="Bowler C."/>
            <person name="Brownlee C."/>
            <person name="Cock J.M."/>
            <person name="Elias M."/>
            <person name="Gladyshev V.N."/>
            <person name="Groth M."/>
            <person name="Guda C."/>
            <person name="Hadaegh A."/>
            <person name="Iglesias-Rodriguez M.D."/>
            <person name="Jenkins J."/>
            <person name="Jones B.M."/>
            <person name="Lawson T."/>
            <person name="Leese F."/>
            <person name="Lindquist E."/>
            <person name="Lobanov A."/>
            <person name="Lomsadze A."/>
            <person name="Malik S.B."/>
            <person name="Marsh M.E."/>
            <person name="Mackinder L."/>
            <person name="Mock T."/>
            <person name="Mueller-Roeber B."/>
            <person name="Pagarete A."/>
            <person name="Parker M."/>
            <person name="Probert I."/>
            <person name="Quesneville H."/>
            <person name="Raines C."/>
            <person name="Rensing S.A."/>
            <person name="Riano-Pachon D.M."/>
            <person name="Richier S."/>
            <person name="Rokitta S."/>
            <person name="Shiraiwa Y."/>
            <person name="Soanes D.M."/>
            <person name="van der Giezen M."/>
            <person name="Wahlund T.M."/>
            <person name="Williams B."/>
            <person name="Wilson W."/>
            <person name="Wolfe G."/>
            <person name="Wurch L.L."/>
        </authorList>
    </citation>
    <scope>NUCLEOTIDE SEQUENCE</scope>
</reference>
<dbReference type="Proteomes" id="UP000013827">
    <property type="component" value="Unassembled WGS sequence"/>
</dbReference>
<dbReference type="GO" id="GO:0005737">
    <property type="term" value="C:cytoplasm"/>
    <property type="evidence" value="ECO:0007669"/>
    <property type="project" value="UniProtKB-ARBA"/>
</dbReference>
<dbReference type="InterPro" id="IPR050057">
    <property type="entry name" value="Prokaryotic/Mito_RF"/>
</dbReference>
<dbReference type="HOGENOM" id="CLU_036856_0_1_1"/>
<dbReference type="AlphaFoldDB" id="A0A0D3IRE8"/>
<reference evidence="7" key="2">
    <citation type="submission" date="2024-10" db="UniProtKB">
        <authorList>
            <consortium name="EnsemblProtists"/>
        </authorList>
    </citation>
    <scope>IDENTIFICATION</scope>
</reference>
<comment type="similarity">
    <text evidence="1">Belongs to the prokaryotic/mitochondrial release factor family.</text>
</comment>
<name>A0A0D3IRE8_EMIH1</name>
<keyword evidence="3" id="KW-0648">Protein biosynthesis</keyword>
<dbReference type="Gene3D" id="3.30.160.20">
    <property type="match status" value="1"/>
</dbReference>
<dbReference type="EnsemblProtists" id="EOD13833">
    <property type="protein sequence ID" value="EOD13833"/>
    <property type="gene ID" value="EMIHUDRAFT_66652"/>
</dbReference>
<dbReference type="SMART" id="SM00937">
    <property type="entry name" value="PCRF"/>
    <property type="match status" value="1"/>
</dbReference>
<sequence>MSSGDFSVARAREVARLAPIADAHARVQEGAAEVRGLRELADDASSEAELRELARAELEEAEAALGVQQESLVALLVPVDDEEEAAAGRGALVELHPGVGGNEAATSAEELLRMYERYCKRKGWRFSLLSHSAFEYGGCREASASVTGEGVFSALRSESGTHRVQRIPETESQGRVHTSTAVVAVMPEYEAAEVPELTEARRRRVMRAGGAGGQHVNTTESAVRLTHTPTGIKAFSQNERSQHSNRATAMKMLAARVKAHEEEKRRAEQQAARGAPASGGRSERVRTYNFADDRVTDHRINCSKFGLAGMFAGELIDEFGAELAAARAEERLQSLLAELEQPG</sequence>
<dbReference type="Pfam" id="PF00472">
    <property type="entry name" value="RF-1"/>
    <property type="match status" value="1"/>
</dbReference>
<dbReference type="GeneID" id="17259980"/>
<evidence type="ECO:0000256" key="2">
    <source>
        <dbReference type="ARBA" id="ARBA00022481"/>
    </source>
</evidence>
<dbReference type="Pfam" id="PF03462">
    <property type="entry name" value="PCRF"/>
    <property type="match status" value="1"/>
</dbReference>
<dbReference type="InterPro" id="IPR045853">
    <property type="entry name" value="Pep_chain_release_fac_I_sf"/>
</dbReference>
<evidence type="ECO:0000256" key="4">
    <source>
        <dbReference type="SAM" id="Coils"/>
    </source>
</evidence>
<dbReference type="PANTHER" id="PTHR43804:SF7">
    <property type="entry name" value="LD18447P"/>
    <property type="match status" value="1"/>
</dbReference>
<feature type="compositionally biased region" description="Basic and acidic residues" evidence="5">
    <location>
        <begin position="259"/>
        <end position="268"/>
    </location>
</feature>
<accession>A0A0D3IRE8</accession>
<evidence type="ECO:0000256" key="3">
    <source>
        <dbReference type="ARBA" id="ARBA00022917"/>
    </source>
</evidence>
<evidence type="ECO:0000313" key="8">
    <source>
        <dbReference type="Proteomes" id="UP000013827"/>
    </source>
</evidence>
<organism evidence="7 8">
    <name type="scientific">Emiliania huxleyi (strain CCMP1516)</name>
    <dbReference type="NCBI Taxonomy" id="280463"/>
    <lineage>
        <taxon>Eukaryota</taxon>
        <taxon>Haptista</taxon>
        <taxon>Haptophyta</taxon>
        <taxon>Prymnesiophyceae</taxon>
        <taxon>Isochrysidales</taxon>
        <taxon>Noelaerhabdaceae</taxon>
        <taxon>Emiliania</taxon>
    </lineage>
</organism>
<dbReference type="InterPro" id="IPR000352">
    <property type="entry name" value="Pep_chain_release_fac_I"/>
</dbReference>
<evidence type="ECO:0000313" key="7">
    <source>
        <dbReference type="EnsemblProtists" id="EOD13833"/>
    </source>
</evidence>
<dbReference type="KEGG" id="ehx:EMIHUDRAFT_66652"/>
<protein>
    <recommendedName>
        <fullName evidence="6">Prokaryotic-type class I peptide chain release factors domain-containing protein</fullName>
    </recommendedName>
</protein>
<dbReference type="PROSITE" id="PS00745">
    <property type="entry name" value="RF_PROK_I"/>
    <property type="match status" value="1"/>
</dbReference>
<dbReference type="RefSeq" id="XP_005766262.1">
    <property type="nucleotide sequence ID" value="XM_005766205.1"/>
</dbReference>
<dbReference type="PANTHER" id="PTHR43804">
    <property type="entry name" value="LD18447P"/>
    <property type="match status" value="1"/>
</dbReference>
<dbReference type="PaxDb" id="2903-EOD13833"/>
<evidence type="ECO:0000259" key="6">
    <source>
        <dbReference type="PROSITE" id="PS00745"/>
    </source>
</evidence>
<dbReference type="Gene3D" id="6.10.140.1950">
    <property type="match status" value="1"/>
</dbReference>
<keyword evidence="4" id="KW-0175">Coiled coil</keyword>
<dbReference type="GO" id="GO:0003747">
    <property type="term" value="F:translation release factor activity"/>
    <property type="evidence" value="ECO:0007669"/>
    <property type="project" value="InterPro"/>
</dbReference>
<keyword evidence="8" id="KW-1185">Reference proteome</keyword>
<feature type="domain" description="Prokaryotic-type class I peptide chain release factors" evidence="6">
    <location>
        <begin position="207"/>
        <end position="223"/>
    </location>
</feature>
<evidence type="ECO:0000256" key="1">
    <source>
        <dbReference type="ARBA" id="ARBA00010835"/>
    </source>
</evidence>
<feature type="region of interest" description="Disordered" evidence="5">
    <location>
        <begin position="259"/>
        <end position="283"/>
    </location>
</feature>